<feature type="domain" description="GFO/IDH/MocA-like oxidoreductase" evidence="3">
    <location>
        <begin position="132"/>
        <end position="256"/>
    </location>
</feature>
<dbReference type="Proteomes" id="UP000181980">
    <property type="component" value="Unassembled WGS sequence"/>
</dbReference>
<dbReference type="RefSeq" id="WP_069111277.1">
    <property type="nucleotide sequence ID" value="NZ_FNUC01000001.1"/>
</dbReference>
<dbReference type="Pfam" id="PF01408">
    <property type="entry name" value="GFO_IDH_MocA"/>
    <property type="match status" value="1"/>
</dbReference>
<dbReference type="Gene3D" id="3.40.50.720">
    <property type="entry name" value="NAD(P)-binding Rossmann-like Domain"/>
    <property type="match status" value="1"/>
</dbReference>
<dbReference type="SUPFAM" id="SSF51735">
    <property type="entry name" value="NAD(P)-binding Rossmann-fold domains"/>
    <property type="match status" value="1"/>
</dbReference>
<name>A0A1H5CRA9_9ACTN</name>
<sequence>MIRVGVAGASGVGAAHVAALRRLDGVEVVAVSGSTDESARRVARKLGVPAAYGSERALIDAGTVDVLHVCTPNDRHAPAVRAAFAAGLHVVCEKPLATTAADAAELAALAASAPTASAVCYHYRYSPLAVRLAGLVRSGLLGTVHSVRASYLQNWQLGAAGSWRNDPARSGSSRVLADIGSHALDLVEVLTGRPVTSLAADFHTPRRDALRPGTDDVAVARARLDGGAVVALTASQVSPGHLNTIAVEIDGDQGTASWQLGDLETLELVRTADARRLRLDGHADPHRVSRFWRTPVDAEARVVALLDAFYRPLTGGDGGPPAAPLPTFADAARHVALIDEAARPLLIP</sequence>
<feature type="domain" description="Gfo/Idh/MocA-like oxidoreductase N-terminal" evidence="2">
    <location>
        <begin position="2"/>
        <end position="114"/>
    </location>
</feature>
<keyword evidence="5" id="KW-1185">Reference proteome</keyword>
<dbReference type="Gene3D" id="3.30.360.10">
    <property type="entry name" value="Dihydrodipicolinate Reductase, domain 2"/>
    <property type="match status" value="1"/>
</dbReference>
<dbReference type="AlphaFoldDB" id="A0A1H5CRA9"/>
<evidence type="ECO:0000259" key="3">
    <source>
        <dbReference type="Pfam" id="PF22725"/>
    </source>
</evidence>
<accession>A0A1H5CRA9</accession>
<dbReference type="Pfam" id="PF22725">
    <property type="entry name" value="GFO_IDH_MocA_C3"/>
    <property type="match status" value="1"/>
</dbReference>
<dbReference type="OrthoDB" id="9815825at2"/>
<dbReference type="GO" id="GO:0000166">
    <property type="term" value="F:nucleotide binding"/>
    <property type="evidence" value="ECO:0007669"/>
    <property type="project" value="InterPro"/>
</dbReference>
<dbReference type="EMBL" id="FNUC01000001">
    <property type="protein sequence ID" value="SED69239.1"/>
    <property type="molecule type" value="Genomic_DNA"/>
</dbReference>
<dbReference type="InterPro" id="IPR050463">
    <property type="entry name" value="Gfo/Idh/MocA_oxidrdct_glycsds"/>
</dbReference>
<protein>
    <submittedName>
        <fullName evidence="4">Predicted dehydrogenase</fullName>
    </submittedName>
</protein>
<proteinExistence type="predicted"/>
<dbReference type="InterPro" id="IPR055170">
    <property type="entry name" value="GFO_IDH_MocA-like_dom"/>
</dbReference>
<dbReference type="InterPro" id="IPR036291">
    <property type="entry name" value="NAD(P)-bd_dom_sf"/>
</dbReference>
<reference evidence="5" key="1">
    <citation type="submission" date="2016-10" db="EMBL/GenBank/DDBJ databases">
        <authorList>
            <person name="Varghese N."/>
            <person name="Submissions S."/>
        </authorList>
    </citation>
    <scope>NUCLEOTIDE SEQUENCE [LARGE SCALE GENOMIC DNA]</scope>
    <source>
        <strain evidence="5">DSM 45237</strain>
    </source>
</reference>
<dbReference type="SUPFAM" id="SSF55347">
    <property type="entry name" value="Glyceraldehyde-3-phosphate dehydrogenase-like, C-terminal domain"/>
    <property type="match status" value="1"/>
</dbReference>
<dbReference type="PANTHER" id="PTHR43818">
    <property type="entry name" value="BCDNA.GH03377"/>
    <property type="match status" value="1"/>
</dbReference>
<evidence type="ECO:0000259" key="2">
    <source>
        <dbReference type="Pfam" id="PF01408"/>
    </source>
</evidence>
<evidence type="ECO:0000313" key="5">
    <source>
        <dbReference type="Proteomes" id="UP000181980"/>
    </source>
</evidence>
<organism evidence="4 5">
    <name type="scientific">Jiangella alba</name>
    <dbReference type="NCBI Taxonomy" id="561176"/>
    <lineage>
        <taxon>Bacteria</taxon>
        <taxon>Bacillati</taxon>
        <taxon>Actinomycetota</taxon>
        <taxon>Actinomycetes</taxon>
        <taxon>Jiangellales</taxon>
        <taxon>Jiangellaceae</taxon>
        <taxon>Jiangella</taxon>
    </lineage>
</organism>
<evidence type="ECO:0000313" key="4">
    <source>
        <dbReference type="EMBL" id="SED69239.1"/>
    </source>
</evidence>
<dbReference type="STRING" id="561176.SAMN04488561_0277"/>
<keyword evidence="1" id="KW-0560">Oxidoreductase</keyword>
<gene>
    <name evidence="4" type="ORF">SAMN04488561_0277</name>
</gene>
<dbReference type="PANTHER" id="PTHR43818:SF11">
    <property type="entry name" value="BCDNA.GH03377"/>
    <property type="match status" value="1"/>
</dbReference>
<dbReference type="InterPro" id="IPR000683">
    <property type="entry name" value="Gfo/Idh/MocA-like_OxRdtase_N"/>
</dbReference>
<evidence type="ECO:0000256" key="1">
    <source>
        <dbReference type="ARBA" id="ARBA00023002"/>
    </source>
</evidence>
<dbReference type="GO" id="GO:0016491">
    <property type="term" value="F:oxidoreductase activity"/>
    <property type="evidence" value="ECO:0007669"/>
    <property type="project" value="UniProtKB-KW"/>
</dbReference>